<dbReference type="SUPFAM" id="SSF55874">
    <property type="entry name" value="ATPase domain of HSP90 chaperone/DNA topoisomerase II/histidine kinase"/>
    <property type="match status" value="1"/>
</dbReference>
<dbReference type="Gene3D" id="3.30.450.20">
    <property type="entry name" value="PAS domain"/>
    <property type="match status" value="1"/>
</dbReference>
<dbReference type="AlphaFoldDB" id="A0A9N8N1G5"/>
<accession>A0A9N8N1G5</accession>
<dbReference type="InterPro" id="IPR035965">
    <property type="entry name" value="PAS-like_dom_sf"/>
</dbReference>
<organism evidence="7 8">
    <name type="scientific">Paraburkholderia domus</name>
    <dbReference type="NCBI Taxonomy" id="2793075"/>
    <lineage>
        <taxon>Bacteria</taxon>
        <taxon>Pseudomonadati</taxon>
        <taxon>Pseudomonadota</taxon>
        <taxon>Betaproteobacteria</taxon>
        <taxon>Burkholderiales</taxon>
        <taxon>Burkholderiaceae</taxon>
        <taxon>Paraburkholderia</taxon>
    </lineage>
</organism>
<keyword evidence="5" id="KW-0812">Transmembrane</keyword>
<evidence type="ECO:0000313" key="8">
    <source>
        <dbReference type="Proteomes" id="UP000675121"/>
    </source>
</evidence>
<dbReference type="EC" id="2.7.13.3" evidence="2"/>
<keyword evidence="8" id="KW-1185">Reference proteome</keyword>
<dbReference type="InterPro" id="IPR036890">
    <property type="entry name" value="HATPase_C_sf"/>
</dbReference>
<dbReference type="PIRSF" id="PIRSF037347">
    <property type="entry name" value="STHK_CHASE2_PAS_prd"/>
    <property type="match status" value="1"/>
</dbReference>
<evidence type="ECO:0000256" key="1">
    <source>
        <dbReference type="ARBA" id="ARBA00000085"/>
    </source>
</evidence>
<dbReference type="PRINTS" id="PR00344">
    <property type="entry name" value="BCTRLSENSOR"/>
</dbReference>
<dbReference type="Proteomes" id="UP000675121">
    <property type="component" value="Unassembled WGS sequence"/>
</dbReference>
<feature type="transmembrane region" description="Helical" evidence="5">
    <location>
        <begin position="307"/>
        <end position="329"/>
    </location>
</feature>
<feature type="transmembrane region" description="Helical" evidence="5">
    <location>
        <begin position="341"/>
        <end position="374"/>
    </location>
</feature>
<dbReference type="SUPFAM" id="SSF47384">
    <property type="entry name" value="Homodimeric domain of signal transducing histidine kinase"/>
    <property type="match status" value="1"/>
</dbReference>
<dbReference type="InterPro" id="IPR036097">
    <property type="entry name" value="HisK_dim/P_sf"/>
</dbReference>
<dbReference type="SUPFAM" id="SSF55785">
    <property type="entry name" value="PYP-like sensor domain (PAS domain)"/>
    <property type="match status" value="1"/>
</dbReference>
<dbReference type="InterPro" id="IPR017181">
    <property type="entry name" value="Sig_transdc_His_kin_CHASE2"/>
</dbReference>
<dbReference type="Pfam" id="PF02518">
    <property type="entry name" value="HATPase_c"/>
    <property type="match status" value="1"/>
</dbReference>
<dbReference type="SMART" id="SM00387">
    <property type="entry name" value="HATPase_c"/>
    <property type="match status" value="1"/>
</dbReference>
<dbReference type="GO" id="GO:0000155">
    <property type="term" value="F:phosphorelay sensor kinase activity"/>
    <property type="evidence" value="ECO:0007669"/>
    <property type="project" value="InterPro"/>
</dbReference>
<evidence type="ECO:0000313" key="7">
    <source>
        <dbReference type="EMBL" id="CAE6934981.1"/>
    </source>
</evidence>
<dbReference type="PROSITE" id="PS50109">
    <property type="entry name" value="HIS_KIN"/>
    <property type="match status" value="1"/>
</dbReference>
<keyword evidence="5" id="KW-0472">Membrane</keyword>
<dbReference type="InterPro" id="IPR007890">
    <property type="entry name" value="CHASE2"/>
</dbReference>
<dbReference type="Pfam" id="PF05226">
    <property type="entry name" value="CHASE2"/>
    <property type="match status" value="1"/>
</dbReference>
<dbReference type="SMART" id="SM01080">
    <property type="entry name" value="CHASE2"/>
    <property type="match status" value="1"/>
</dbReference>
<dbReference type="GO" id="GO:0000156">
    <property type="term" value="F:phosphorelay response regulator activity"/>
    <property type="evidence" value="ECO:0007669"/>
    <property type="project" value="TreeGrafter"/>
</dbReference>
<evidence type="ECO:0000256" key="5">
    <source>
        <dbReference type="SAM" id="Phobius"/>
    </source>
</evidence>
<dbReference type="InterPro" id="IPR005467">
    <property type="entry name" value="His_kinase_dom"/>
</dbReference>
<keyword evidence="3 7" id="KW-0808">Transferase</keyword>
<dbReference type="CDD" id="cd00075">
    <property type="entry name" value="HATPase"/>
    <property type="match status" value="1"/>
</dbReference>
<dbReference type="InterPro" id="IPR050351">
    <property type="entry name" value="BphY/WalK/GraS-like"/>
</dbReference>
<evidence type="ECO:0000256" key="2">
    <source>
        <dbReference type="ARBA" id="ARBA00012438"/>
    </source>
</evidence>
<dbReference type="EMBL" id="CAJNAS010000016">
    <property type="protein sequence ID" value="CAE6934981.1"/>
    <property type="molecule type" value="Genomic_DNA"/>
</dbReference>
<dbReference type="Gene3D" id="3.30.565.10">
    <property type="entry name" value="Histidine kinase-like ATPase, C-terminal domain"/>
    <property type="match status" value="1"/>
</dbReference>
<dbReference type="PANTHER" id="PTHR42878">
    <property type="entry name" value="TWO-COMPONENT HISTIDINE KINASE"/>
    <property type="match status" value="1"/>
</dbReference>
<feature type="domain" description="Histidine kinase" evidence="6">
    <location>
        <begin position="576"/>
        <end position="793"/>
    </location>
</feature>
<feature type="transmembrane region" description="Helical" evidence="5">
    <location>
        <begin position="20"/>
        <end position="37"/>
    </location>
</feature>
<proteinExistence type="predicted"/>
<protein>
    <recommendedName>
        <fullName evidence="2">histidine kinase</fullName>
        <ecNumber evidence="2">2.7.13.3</ecNumber>
    </recommendedName>
</protein>
<sequence length="805" mass="88353">MPKYLLRPRRAEDIRFAREWLVLLAAGIAFVTILAGYKLTGPLDGLIYDWWLQHRSRHASADIVVVEIDNESLEQLGQWPWRRDYHAAALERIAAARARCVLYDVLFSEPTAADAVLAHAMTLVPVYLPLVVESTNGGRAGRAIPPVEELRAFAAGIGHINLEADKDGIVRGVALYEGNAEHMWPQFTLPAYLSMHGASAPVPQARSSDAVSHKPWGPLIRSDRVLIPFFPDLPPYRRVSFIDVLNGRVPAEVFHDKIVLVGATADGLQEHLTTAVSASDGSMTGVEIHASILDGLLAHSFIRSAGAWLTAGVSVIPVLLLFAGFLLLAPCRSIVLLPLLLLVAYVASGVLLAAGIWVTPAPAIIAIVFIYPFWSWRRLGVAISFIGTELEQIVSESQLDHDRRSASGPTAGRALERKIALMREAARQLRDLKRFVWDSIDSLPDPVLVANVTGQIRLANQPALSYFGATAEGPLEGQTLRGILGSLAFSRHVGAEREPASASAPQWPAVLDPTRDGHVRIMEKGVEVRDAAGHHFVLRYSRCINARNELIGWIANLTDVTSLHAAQNQRDEMMHLLSHDMRSPQASIVTLIDIERPKVNLPEVRLAYDRVERYARRTLALADSFVQLAAAESRKYALEILDFAYILQLAIDEIWPVAHAKGINVTLDTAPGDYPVRAERSMIARALVNLLNNATKYSPPDTVIECMLAHTGAANEQIECIIRDHGYGISENDKARLFDRFQRLKAPGQPDSEGVGLGLAFVRTVVVRHGGTIHCDSSVGVGTSMTIRLACVRLPEYLREKEGLD</sequence>
<evidence type="ECO:0000256" key="3">
    <source>
        <dbReference type="ARBA" id="ARBA00022679"/>
    </source>
</evidence>
<dbReference type="RefSeq" id="WP_201139396.1">
    <property type="nucleotide sequence ID" value="NZ_CAJNAS010000016.1"/>
</dbReference>
<dbReference type="PANTHER" id="PTHR42878:SF13">
    <property type="entry name" value="HISTIDINE KINASE"/>
    <property type="match status" value="1"/>
</dbReference>
<name>A0A9N8N1G5_9BURK</name>
<dbReference type="GO" id="GO:0030295">
    <property type="term" value="F:protein kinase activator activity"/>
    <property type="evidence" value="ECO:0007669"/>
    <property type="project" value="TreeGrafter"/>
</dbReference>
<comment type="caution">
    <text evidence="7">The sequence shown here is derived from an EMBL/GenBank/DDBJ whole genome shotgun (WGS) entry which is preliminary data.</text>
</comment>
<dbReference type="GO" id="GO:0007234">
    <property type="term" value="P:osmosensory signaling via phosphorelay pathway"/>
    <property type="evidence" value="ECO:0007669"/>
    <property type="project" value="TreeGrafter"/>
</dbReference>
<reference evidence="7" key="1">
    <citation type="submission" date="2021-02" db="EMBL/GenBank/DDBJ databases">
        <authorList>
            <person name="Vanwijnsberghe S."/>
        </authorList>
    </citation>
    <scope>NUCLEOTIDE SEQUENCE</scope>
    <source>
        <strain evidence="7">R-70211</strain>
    </source>
</reference>
<dbReference type="InterPro" id="IPR003594">
    <property type="entry name" value="HATPase_dom"/>
</dbReference>
<dbReference type="InterPro" id="IPR004358">
    <property type="entry name" value="Sig_transdc_His_kin-like_C"/>
</dbReference>
<keyword evidence="5" id="KW-1133">Transmembrane helix</keyword>
<evidence type="ECO:0000256" key="4">
    <source>
        <dbReference type="ARBA" id="ARBA00022777"/>
    </source>
</evidence>
<comment type="catalytic activity">
    <reaction evidence="1">
        <text>ATP + protein L-histidine = ADP + protein N-phospho-L-histidine.</text>
        <dbReference type="EC" id="2.7.13.3"/>
    </reaction>
</comment>
<keyword evidence="4" id="KW-0418">Kinase</keyword>
<gene>
    <name evidence="7" type="primary">sasA_17</name>
    <name evidence="7" type="ORF">R70211_05336</name>
</gene>
<evidence type="ECO:0000259" key="6">
    <source>
        <dbReference type="PROSITE" id="PS50109"/>
    </source>
</evidence>